<dbReference type="Gene3D" id="3.40.50.1820">
    <property type="entry name" value="alpha/beta hydrolase"/>
    <property type="match status" value="1"/>
</dbReference>
<dbReference type="ESTHER" id="9baci-a0a0m0g4e2">
    <property type="family name" value="6_AlphaBeta_hydrolase"/>
</dbReference>
<dbReference type="STRING" id="189381.GCA_900166615_01551"/>
<dbReference type="AlphaFoldDB" id="A0A0M0G4E2"/>
<dbReference type="PATRIC" id="fig|189381.12.peg.2356"/>
<sequence>MEKLYLIHGFMGTGQAHFSHQIEAFKDDYDVIALDLPGHGNSTVELQGDYIEGAIRFVEQQIEQHGKGYVVGLSLGATLAIHLALRTPERMKGIVLTGYSPFIPDELKGIMEEQYRHFLSIEDHEPEVAAHFNNLHGEKWKKIRKVVLDRMTYDYPSVSAADLAALSVPALILNGSIDPHEVDAVAFMKKANPAIEAGLIPGGSHIANMDCPKVYNEILRAFLEKKR</sequence>
<name>A0A0M0G4E2_9BACI</name>
<evidence type="ECO:0000259" key="1">
    <source>
        <dbReference type="Pfam" id="PF00561"/>
    </source>
</evidence>
<proteinExistence type="predicted"/>
<organism evidence="2 3">
    <name type="scientific">Rossellomorea marisflavi</name>
    <dbReference type="NCBI Taxonomy" id="189381"/>
    <lineage>
        <taxon>Bacteria</taxon>
        <taxon>Bacillati</taxon>
        <taxon>Bacillota</taxon>
        <taxon>Bacilli</taxon>
        <taxon>Bacillales</taxon>
        <taxon>Bacillaceae</taxon>
        <taxon>Rossellomorea</taxon>
    </lineage>
</organism>
<evidence type="ECO:0000313" key="3">
    <source>
        <dbReference type="Proteomes" id="UP000037405"/>
    </source>
</evidence>
<dbReference type="InterPro" id="IPR000073">
    <property type="entry name" value="AB_hydrolase_1"/>
</dbReference>
<reference evidence="3" key="1">
    <citation type="submission" date="2015-07" db="EMBL/GenBank/DDBJ databases">
        <title>Fjat-14235 jcm11544.</title>
        <authorList>
            <person name="Liu B."/>
            <person name="Wang J."/>
            <person name="Zhu Y."/>
            <person name="Liu G."/>
            <person name="Chen Q."/>
            <person name="Chen Z."/>
            <person name="Lan J."/>
            <person name="Che J."/>
            <person name="Ge C."/>
            <person name="Shi H."/>
            <person name="Pan Z."/>
            <person name="Liu X."/>
        </authorList>
    </citation>
    <scope>NUCLEOTIDE SEQUENCE [LARGE SCALE GENOMIC DNA]</scope>
    <source>
        <strain evidence="3">JCM 11544</strain>
    </source>
</reference>
<dbReference type="Proteomes" id="UP000037405">
    <property type="component" value="Unassembled WGS sequence"/>
</dbReference>
<dbReference type="GO" id="GO:0016020">
    <property type="term" value="C:membrane"/>
    <property type="evidence" value="ECO:0007669"/>
    <property type="project" value="TreeGrafter"/>
</dbReference>
<keyword evidence="3" id="KW-1185">Reference proteome</keyword>
<dbReference type="RefSeq" id="WP_053428282.1">
    <property type="nucleotide sequence ID" value="NZ_JAUKEF010000003.1"/>
</dbReference>
<dbReference type="OrthoDB" id="6191536at2"/>
<comment type="caution">
    <text evidence="2">The sequence shown here is derived from an EMBL/GenBank/DDBJ whole genome shotgun (WGS) entry which is preliminary data.</text>
</comment>
<dbReference type="SUPFAM" id="SSF53474">
    <property type="entry name" value="alpha/beta-Hydrolases"/>
    <property type="match status" value="1"/>
</dbReference>
<dbReference type="Pfam" id="PF00561">
    <property type="entry name" value="Abhydrolase_1"/>
    <property type="match status" value="1"/>
</dbReference>
<dbReference type="PANTHER" id="PTHR43798:SF33">
    <property type="entry name" value="HYDROLASE, PUTATIVE (AFU_ORTHOLOGUE AFUA_2G14860)-RELATED"/>
    <property type="match status" value="1"/>
</dbReference>
<dbReference type="InterPro" id="IPR029058">
    <property type="entry name" value="AB_hydrolase_fold"/>
</dbReference>
<accession>A0A0M0G4E2</accession>
<dbReference type="EMBL" id="LGUE01000004">
    <property type="protein sequence ID" value="KON84684.1"/>
    <property type="molecule type" value="Genomic_DNA"/>
</dbReference>
<feature type="domain" description="AB hydrolase-1" evidence="1">
    <location>
        <begin position="4"/>
        <end position="117"/>
    </location>
</feature>
<dbReference type="PRINTS" id="PR00111">
    <property type="entry name" value="ABHYDROLASE"/>
</dbReference>
<protein>
    <recommendedName>
        <fullName evidence="1">AB hydrolase-1 domain-containing protein</fullName>
    </recommendedName>
</protein>
<evidence type="ECO:0000313" key="2">
    <source>
        <dbReference type="EMBL" id="KON84684.1"/>
    </source>
</evidence>
<gene>
    <name evidence="2" type="ORF">AF331_11680</name>
</gene>
<dbReference type="PANTHER" id="PTHR43798">
    <property type="entry name" value="MONOACYLGLYCEROL LIPASE"/>
    <property type="match status" value="1"/>
</dbReference>
<dbReference type="InterPro" id="IPR050266">
    <property type="entry name" value="AB_hydrolase_sf"/>
</dbReference>